<evidence type="ECO:0000256" key="1">
    <source>
        <dbReference type="SAM" id="MobiDB-lite"/>
    </source>
</evidence>
<dbReference type="InterPro" id="IPR002575">
    <property type="entry name" value="Aminoglycoside_PTrfase"/>
</dbReference>
<evidence type="ECO:0000313" key="4">
    <source>
        <dbReference type="Proteomes" id="UP001610818"/>
    </source>
</evidence>
<dbReference type="Proteomes" id="UP001610818">
    <property type="component" value="Unassembled WGS sequence"/>
</dbReference>
<feature type="region of interest" description="Disordered" evidence="1">
    <location>
        <begin position="290"/>
        <end position="313"/>
    </location>
</feature>
<gene>
    <name evidence="3" type="ORF">ACH4F9_42290</name>
</gene>
<dbReference type="RefSeq" id="WP_397718634.1">
    <property type="nucleotide sequence ID" value="NZ_JBIRGN010000013.1"/>
</dbReference>
<sequence length="324" mass="35429">MSGANALPDTLPTVLRAWAEDEIGAVADIRDAASQLRGHARGWQLVRADRCRFFLKVSPHPVAYERETFALRHAAPALGGGRAPQLRASSAVHLAILSAAVPGRSVRELPLSSAEEYEAHRQGGLLLARLHAAGELTGRRRLEAEQALYTAADGAGRLLDQAGGRLTSAEHRLVGGLTQQLRMAGPLRLGFIHGDAWPGNLLLWSPPSASAHAARTEHAACAAWAAWVGFERSRFAPVVQDFVRMACEVWPDRPDLRTAFFRGYGRELTAQERHVLKCLAALDAVRDLTRSEERDREQEQEKEQAQARARGRRTLDQLAAGVFA</sequence>
<evidence type="ECO:0000259" key="2">
    <source>
        <dbReference type="Pfam" id="PF01636"/>
    </source>
</evidence>
<evidence type="ECO:0000313" key="3">
    <source>
        <dbReference type="EMBL" id="MFH8551629.1"/>
    </source>
</evidence>
<proteinExistence type="predicted"/>
<organism evidence="3 4">
    <name type="scientific">Streptomyces longisporoflavus</name>
    <dbReference type="NCBI Taxonomy" id="28044"/>
    <lineage>
        <taxon>Bacteria</taxon>
        <taxon>Bacillati</taxon>
        <taxon>Actinomycetota</taxon>
        <taxon>Actinomycetes</taxon>
        <taxon>Kitasatosporales</taxon>
        <taxon>Streptomycetaceae</taxon>
        <taxon>Streptomyces</taxon>
    </lineage>
</organism>
<dbReference type="SUPFAM" id="SSF56112">
    <property type="entry name" value="Protein kinase-like (PK-like)"/>
    <property type="match status" value="1"/>
</dbReference>
<dbReference type="Gene3D" id="3.90.1200.10">
    <property type="match status" value="1"/>
</dbReference>
<keyword evidence="4" id="KW-1185">Reference proteome</keyword>
<feature type="compositionally biased region" description="Basic and acidic residues" evidence="1">
    <location>
        <begin position="290"/>
        <end position="305"/>
    </location>
</feature>
<reference evidence="3 4" key="1">
    <citation type="submission" date="2024-10" db="EMBL/GenBank/DDBJ databases">
        <title>The Natural Products Discovery Center: Release of the First 8490 Sequenced Strains for Exploring Actinobacteria Biosynthetic Diversity.</title>
        <authorList>
            <person name="Kalkreuter E."/>
            <person name="Kautsar S.A."/>
            <person name="Yang D."/>
            <person name="Bader C.D."/>
            <person name="Teijaro C.N."/>
            <person name="Fluegel L."/>
            <person name="Davis C.M."/>
            <person name="Simpson J.R."/>
            <person name="Lauterbach L."/>
            <person name="Steele A.D."/>
            <person name="Gui C."/>
            <person name="Meng S."/>
            <person name="Li G."/>
            <person name="Viehrig K."/>
            <person name="Ye F."/>
            <person name="Su P."/>
            <person name="Kiefer A.F."/>
            <person name="Nichols A."/>
            <person name="Cepeda A.J."/>
            <person name="Yan W."/>
            <person name="Fan B."/>
            <person name="Jiang Y."/>
            <person name="Adhikari A."/>
            <person name="Zheng C.-J."/>
            <person name="Schuster L."/>
            <person name="Cowan T.M."/>
            <person name="Smanski M.J."/>
            <person name="Chevrette M.G."/>
            <person name="De Carvalho L.P.S."/>
            <person name="Shen B."/>
        </authorList>
    </citation>
    <scope>NUCLEOTIDE SEQUENCE [LARGE SCALE GENOMIC DNA]</scope>
    <source>
        <strain evidence="3 4">NPDC017990</strain>
    </source>
</reference>
<dbReference type="Pfam" id="PF01636">
    <property type="entry name" value="APH"/>
    <property type="match status" value="1"/>
</dbReference>
<feature type="domain" description="Aminoglycoside phosphotransferase" evidence="2">
    <location>
        <begin position="42"/>
        <end position="203"/>
    </location>
</feature>
<accession>A0ABW7R4N2</accession>
<dbReference type="InterPro" id="IPR011009">
    <property type="entry name" value="Kinase-like_dom_sf"/>
</dbReference>
<name>A0ABW7R4N2_9ACTN</name>
<dbReference type="EMBL" id="JBIRGQ010000013">
    <property type="protein sequence ID" value="MFH8551629.1"/>
    <property type="molecule type" value="Genomic_DNA"/>
</dbReference>
<comment type="caution">
    <text evidence="3">The sequence shown here is derived from an EMBL/GenBank/DDBJ whole genome shotgun (WGS) entry which is preliminary data.</text>
</comment>
<protein>
    <submittedName>
        <fullName evidence="3">Phosphotransferase</fullName>
    </submittedName>
</protein>